<gene>
    <name evidence="1" type="ORF">TM35_000221860</name>
</gene>
<protein>
    <submittedName>
        <fullName evidence="1">Uncharacterized protein</fullName>
    </submittedName>
</protein>
<dbReference type="RefSeq" id="XP_028881453.1">
    <property type="nucleotide sequence ID" value="XM_029027233.1"/>
</dbReference>
<accession>A0A1X0NRS4</accession>
<dbReference type="GeneID" id="39987013"/>
<dbReference type="Proteomes" id="UP000192257">
    <property type="component" value="Unassembled WGS sequence"/>
</dbReference>
<organism evidence="1 2">
    <name type="scientific">Trypanosoma theileri</name>
    <dbReference type="NCBI Taxonomy" id="67003"/>
    <lineage>
        <taxon>Eukaryota</taxon>
        <taxon>Discoba</taxon>
        <taxon>Euglenozoa</taxon>
        <taxon>Kinetoplastea</taxon>
        <taxon>Metakinetoplastina</taxon>
        <taxon>Trypanosomatida</taxon>
        <taxon>Trypanosomatidae</taxon>
        <taxon>Trypanosoma</taxon>
    </lineage>
</organism>
<sequence length="109" mass="12022">MIIKHDPRVATPGATWFLAVGVSRANLFLKFRCFSRDLLLESCAGYSSTVFPLFLCRRGSFAVAFLASFSPYFCSGLALACVGQHVPHLPPRGNGRRNLNGRILYSNLL</sequence>
<name>A0A1X0NRS4_9TRYP</name>
<keyword evidence="2" id="KW-1185">Reference proteome</keyword>
<comment type="caution">
    <text evidence="1">The sequence shown here is derived from an EMBL/GenBank/DDBJ whole genome shotgun (WGS) entry which is preliminary data.</text>
</comment>
<reference evidence="1 2" key="1">
    <citation type="submission" date="2017-03" db="EMBL/GenBank/DDBJ databases">
        <title>An alternative strategy for trypanosome survival in the mammalian bloodstream revealed through genome and transcriptome analysis of the ubiquitous bovine parasite Trypanosoma (Megatrypanum) theileri.</title>
        <authorList>
            <person name="Kelly S."/>
            <person name="Ivens A."/>
            <person name="Mott A."/>
            <person name="O'Neill E."/>
            <person name="Emms D."/>
            <person name="Macleod O."/>
            <person name="Voorheis P."/>
            <person name="Matthews J."/>
            <person name="Matthews K."/>
            <person name="Carrington M."/>
        </authorList>
    </citation>
    <scope>NUCLEOTIDE SEQUENCE [LARGE SCALE GENOMIC DNA]</scope>
    <source>
        <strain evidence="1">Edinburgh</strain>
    </source>
</reference>
<dbReference type="AlphaFoldDB" id="A0A1X0NRS4"/>
<dbReference type="EMBL" id="NBCO01000022">
    <property type="protein sequence ID" value="ORC87387.1"/>
    <property type="molecule type" value="Genomic_DNA"/>
</dbReference>
<evidence type="ECO:0000313" key="2">
    <source>
        <dbReference type="Proteomes" id="UP000192257"/>
    </source>
</evidence>
<dbReference type="VEuPathDB" id="TriTrypDB:TM35_000221860"/>
<evidence type="ECO:0000313" key="1">
    <source>
        <dbReference type="EMBL" id="ORC87387.1"/>
    </source>
</evidence>
<proteinExistence type="predicted"/>